<dbReference type="FunCoup" id="A0A136J6I5">
    <property type="interactions" value="903"/>
</dbReference>
<dbReference type="Pfam" id="PF17004">
    <property type="entry name" value="SRP_TPR_like"/>
    <property type="match status" value="1"/>
</dbReference>
<dbReference type="EMBL" id="KQ964248">
    <property type="protein sequence ID" value="KXJ92794.1"/>
    <property type="molecule type" value="Genomic_DNA"/>
</dbReference>
<feature type="compositionally biased region" description="Basic residues" evidence="10">
    <location>
        <begin position="603"/>
        <end position="613"/>
    </location>
</feature>
<evidence type="ECO:0000256" key="2">
    <source>
        <dbReference type="ARBA" id="ARBA00004496"/>
    </source>
</evidence>
<dbReference type="FunFam" id="1.25.40.10:FF:000512">
    <property type="entry name" value="Signal recognition particle subunit SRP72"/>
    <property type="match status" value="1"/>
</dbReference>
<keyword evidence="6" id="KW-0256">Endoplasmic reticulum</keyword>
<feature type="domain" description="Signal recognition particle SRP72 subunit RNA-binding" evidence="11">
    <location>
        <begin position="585"/>
        <end position="641"/>
    </location>
</feature>
<feature type="region of interest" description="Disordered" evidence="10">
    <location>
        <begin position="570"/>
        <end position="704"/>
    </location>
</feature>
<evidence type="ECO:0000256" key="9">
    <source>
        <dbReference type="SAM" id="Coils"/>
    </source>
</evidence>
<evidence type="ECO:0000256" key="3">
    <source>
        <dbReference type="ARBA" id="ARBA00007676"/>
    </source>
</evidence>
<dbReference type="Proteomes" id="UP000070501">
    <property type="component" value="Unassembled WGS sequence"/>
</dbReference>
<dbReference type="GO" id="GO:0008312">
    <property type="term" value="F:7S RNA binding"/>
    <property type="evidence" value="ECO:0007669"/>
    <property type="project" value="InterPro"/>
</dbReference>
<evidence type="ECO:0000256" key="4">
    <source>
        <dbReference type="ARBA" id="ARBA00018350"/>
    </source>
</evidence>
<dbReference type="Pfam" id="PF08492">
    <property type="entry name" value="SRP72"/>
    <property type="match status" value="1"/>
</dbReference>
<dbReference type="OrthoDB" id="5421607at2759"/>
<dbReference type="PIRSF" id="PIRSF038922">
    <property type="entry name" value="SRP72"/>
    <property type="match status" value="1"/>
</dbReference>
<keyword evidence="8" id="KW-0687">Ribonucleoprotein</keyword>
<feature type="compositionally biased region" description="Low complexity" evidence="10">
    <location>
        <begin position="570"/>
        <end position="602"/>
    </location>
</feature>
<evidence type="ECO:0000313" key="12">
    <source>
        <dbReference type="EMBL" id="KXJ92794.1"/>
    </source>
</evidence>
<dbReference type="InterPro" id="IPR013699">
    <property type="entry name" value="Signal_recog_part_SRP72_RNA-bd"/>
</dbReference>
<gene>
    <name evidence="12" type="ORF">Micbo1qcDRAFT_160613</name>
</gene>
<comment type="subcellular location">
    <subcellularLocation>
        <location evidence="2">Cytoplasm</location>
    </subcellularLocation>
    <subcellularLocation>
        <location evidence="1">Endoplasmic reticulum</location>
    </subcellularLocation>
</comment>
<evidence type="ECO:0000256" key="1">
    <source>
        <dbReference type="ARBA" id="ARBA00004240"/>
    </source>
</evidence>
<dbReference type="SUPFAM" id="SSF48452">
    <property type="entry name" value="TPR-like"/>
    <property type="match status" value="1"/>
</dbReference>
<feature type="coiled-coil region" evidence="9">
    <location>
        <begin position="119"/>
        <end position="146"/>
    </location>
</feature>
<keyword evidence="5" id="KW-0963">Cytoplasm</keyword>
<evidence type="ECO:0000313" key="13">
    <source>
        <dbReference type="Proteomes" id="UP000070501"/>
    </source>
</evidence>
<evidence type="ECO:0000256" key="6">
    <source>
        <dbReference type="ARBA" id="ARBA00022824"/>
    </source>
</evidence>
<dbReference type="GO" id="GO:0005783">
    <property type="term" value="C:endoplasmic reticulum"/>
    <property type="evidence" value="ECO:0007669"/>
    <property type="project" value="UniProtKB-SubCell"/>
</dbReference>
<dbReference type="PANTHER" id="PTHR14094:SF9">
    <property type="entry name" value="SIGNAL RECOGNITION PARTICLE SUBUNIT SRP72"/>
    <property type="match status" value="1"/>
</dbReference>
<feature type="compositionally biased region" description="Basic and acidic residues" evidence="10">
    <location>
        <begin position="625"/>
        <end position="638"/>
    </location>
</feature>
<keyword evidence="9" id="KW-0175">Coiled coil</keyword>
<keyword evidence="13" id="KW-1185">Reference proteome</keyword>
<feature type="compositionally biased region" description="Gly residues" evidence="10">
    <location>
        <begin position="686"/>
        <end position="695"/>
    </location>
</feature>
<dbReference type="GO" id="GO:0005786">
    <property type="term" value="C:signal recognition particle, endoplasmic reticulum targeting"/>
    <property type="evidence" value="ECO:0007669"/>
    <property type="project" value="UniProtKB-KW"/>
</dbReference>
<sequence length="704" mass="73794">MSDPTATLAKLLGASSIDDHEEVLKAANAAIKASKGSNTDAQHTRVVALLKLDRFDDALRAIADAGSALESQASLEKAYALYKTGQHDEADKALRSGGSSSSRALRHLSAQIAYRAERFEAAARLYAELEKNNDGIEGEENDIKINRLATHAQLEWSGAGGVLSEAQKQPSREDLEAFETAFNSACGCIARGDLSKASVLLKRARDLCEASEDLTSDEKKAELLPIIIQHAYVLARLGKDGEAAALQKSIELPDITEAPTKAVASNNQVAIGDSSDAKNNNPYVTQRLAESATTLAGNDKLFEYQAAALRRNKYALDLQCQKFDGVQRATTKTILASSDPEKSSTAAASPASAEIASLGVISAAAKARLQTGKAALHEILPVLEKRPTDIGLLLTIIQLYVQTSNPGPALDLLDAFLKRLDASTAAGHEDVRFAPGLVAVAVALYRLQGRQAAIRNELARASTHWRSKTKEDAATSSALLREAGVELLKSSDPAHVASAGATFDSLVSSSSSPASKDSNPLAVAGLVASFATTDYAKVEPYLASLTPVERLISGAADIESLLSAGVATVPTHHSTTTTTSSASASKKRGAAAATTDDAGKAAGSKKRRIRYPKGFHPGDPGNAKPDPERWLPLRDRSTYRPKGRKGKKRAQESTQGGAVARDSKEEGETLELAGGAGHVKVETGAAAGGAGGGAGKGKKKKGKK</sequence>
<feature type="compositionally biased region" description="Basic residues" evidence="10">
    <location>
        <begin position="639"/>
        <end position="648"/>
    </location>
</feature>
<comment type="similarity">
    <text evidence="3">Belongs to the SRP72 family.</text>
</comment>
<dbReference type="STRING" id="196109.A0A136J6I5"/>
<dbReference type="Gene3D" id="1.25.40.10">
    <property type="entry name" value="Tetratricopeptide repeat domain"/>
    <property type="match status" value="1"/>
</dbReference>
<dbReference type="AlphaFoldDB" id="A0A136J6I5"/>
<proteinExistence type="inferred from homology"/>
<accession>A0A136J6I5</accession>
<reference evidence="13" key="1">
    <citation type="submission" date="2016-02" db="EMBL/GenBank/DDBJ databases">
        <title>Draft genome sequence of Microdochium bolleyi, a fungal endophyte of beachgrass.</title>
        <authorList>
            <consortium name="DOE Joint Genome Institute"/>
            <person name="David A.S."/>
            <person name="May G."/>
            <person name="Haridas S."/>
            <person name="Lim J."/>
            <person name="Wang M."/>
            <person name="Labutti K."/>
            <person name="Lipzen A."/>
            <person name="Barry K."/>
            <person name="Grigoriev I.V."/>
        </authorList>
    </citation>
    <scope>NUCLEOTIDE SEQUENCE [LARGE SCALE GENOMIC DNA]</scope>
    <source>
        <strain evidence="13">J235TASD1</strain>
    </source>
</reference>
<name>A0A136J6I5_9PEZI</name>
<keyword evidence="7" id="KW-0733">Signal recognition particle</keyword>
<dbReference type="InterPro" id="IPR031545">
    <property type="entry name" value="SRP72_TPR-like"/>
</dbReference>
<dbReference type="InterPro" id="IPR026270">
    <property type="entry name" value="SRP72"/>
</dbReference>
<evidence type="ECO:0000256" key="5">
    <source>
        <dbReference type="ARBA" id="ARBA00022490"/>
    </source>
</evidence>
<evidence type="ECO:0000256" key="10">
    <source>
        <dbReference type="SAM" id="MobiDB-lite"/>
    </source>
</evidence>
<evidence type="ECO:0000259" key="11">
    <source>
        <dbReference type="Pfam" id="PF08492"/>
    </source>
</evidence>
<dbReference type="InterPro" id="IPR011990">
    <property type="entry name" value="TPR-like_helical_dom_sf"/>
</dbReference>
<organism evidence="12 13">
    <name type="scientific">Microdochium bolleyi</name>
    <dbReference type="NCBI Taxonomy" id="196109"/>
    <lineage>
        <taxon>Eukaryota</taxon>
        <taxon>Fungi</taxon>
        <taxon>Dikarya</taxon>
        <taxon>Ascomycota</taxon>
        <taxon>Pezizomycotina</taxon>
        <taxon>Sordariomycetes</taxon>
        <taxon>Xylariomycetidae</taxon>
        <taxon>Xylariales</taxon>
        <taxon>Microdochiaceae</taxon>
        <taxon>Microdochium</taxon>
    </lineage>
</organism>
<evidence type="ECO:0000256" key="8">
    <source>
        <dbReference type="ARBA" id="ARBA00023274"/>
    </source>
</evidence>
<dbReference type="GO" id="GO:0006614">
    <property type="term" value="P:SRP-dependent cotranslational protein targeting to membrane"/>
    <property type="evidence" value="ECO:0007669"/>
    <property type="project" value="InterPro"/>
</dbReference>
<dbReference type="PANTHER" id="PTHR14094">
    <property type="entry name" value="SIGNAL RECOGNITION PARTICLE 72"/>
    <property type="match status" value="1"/>
</dbReference>
<dbReference type="InParanoid" id="A0A136J6I5"/>
<evidence type="ECO:0000256" key="7">
    <source>
        <dbReference type="ARBA" id="ARBA00023135"/>
    </source>
</evidence>
<dbReference type="GO" id="GO:0043022">
    <property type="term" value="F:ribosome binding"/>
    <property type="evidence" value="ECO:0007669"/>
    <property type="project" value="TreeGrafter"/>
</dbReference>
<protein>
    <recommendedName>
        <fullName evidence="4">Signal recognition particle subunit SRP72</fullName>
    </recommendedName>
</protein>